<protein>
    <submittedName>
        <fullName evidence="3">Uncharacterized protein</fullName>
    </submittedName>
</protein>
<comment type="caution">
    <text evidence="3">The sequence shown here is derived from an EMBL/GenBank/DDBJ whole genome shotgun (WGS) entry which is preliminary data.</text>
</comment>
<gene>
    <name evidence="3" type="ORF">CEY16_04245</name>
</gene>
<evidence type="ECO:0000313" key="3">
    <source>
        <dbReference type="EMBL" id="PKR78972.1"/>
    </source>
</evidence>
<feature type="region of interest" description="Disordered" evidence="1">
    <location>
        <begin position="65"/>
        <end position="113"/>
    </location>
</feature>
<feature type="transmembrane region" description="Helical" evidence="2">
    <location>
        <begin position="32"/>
        <end position="54"/>
    </location>
</feature>
<reference evidence="3 4" key="1">
    <citation type="submission" date="2017-06" db="EMBL/GenBank/DDBJ databases">
        <title>the draft geome sequence of Illustriluteabacillus marina B3227.</title>
        <authorList>
            <person name="He R.-H."/>
            <person name="Du Z.-J."/>
        </authorList>
    </citation>
    <scope>NUCLEOTIDE SEQUENCE [LARGE SCALE GENOMIC DNA]</scope>
    <source>
        <strain evidence="3 4">B3227</strain>
    </source>
</reference>
<feature type="transmembrane region" description="Helical" evidence="2">
    <location>
        <begin position="5"/>
        <end position="26"/>
    </location>
</feature>
<sequence length="113" mass="13161">MQSNLIKWIIYIVLILATVGLLGQLVTDPLGFIQYILMTIGFIALIGGAFYYFFIHRRRRGSSEFRQAVKQSKKKYGTVDRKMNHNSHIQKPDKLKKNRSNRNHLKVIKGNKK</sequence>
<keyword evidence="2" id="KW-0812">Transmembrane</keyword>
<organism evidence="3 4">
    <name type="scientific">Halalkalibacillus sediminis</name>
    <dbReference type="NCBI Taxonomy" id="2018042"/>
    <lineage>
        <taxon>Bacteria</taxon>
        <taxon>Bacillati</taxon>
        <taxon>Bacillota</taxon>
        <taxon>Bacilli</taxon>
        <taxon>Bacillales</taxon>
        <taxon>Bacillaceae</taxon>
        <taxon>Halalkalibacillus</taxon>
    </lineage>
</organism>
<dbReference type="AlphaFoldDB" id="A0A2I0QXB1"/>
<keyword evidence="4" id="KW-1185">Reference proteome</keyword>
<evidence type="ECO:0000313" key="4">
    <source>
        <dbReference type="Proteomes" id="UP000243524"/>
    </source>
</evidence>
<feature type="compositionally biased region" description="Basic residues" evidence="1">
    <location>
        <begin position="96"/>
        <end position="113"/>
    </location>
</feature>
<evidence type="ECO:0000256" key="1">
    <source>
        <dbReference type="SAM" id="MobiDB-lite"/>
    </source>
</evidence>
<dbReference type="OrthoDB" id="2974227at2"/>
<dbReference type="EMBL" id="PJNH01000001">
    <property type="protein sequence ID" value="PKR78972.1"/>
    <property type="molecule type" value="Genomic_DNA"/>
</dbReference>
<dbReference type="InterPro" id="IPR048110">
    <property type="entry name" value="SA1362/YqhP-like"/>
</dbReference>
<dbReference type="NCBIfam" id="NF041554">
    <property type="entry name" value="SA1362_fam"/>
    <property type="match status" value="1"/>
</dbReference>
<dbReference type="RefSeq" id="WP_101330716.1">
    <property type="nucleotide sequence ID" value="NZ_PJNH01000001.1"/>
</dbReference>
<proteinExistence type="predicted"/>
<keyword evidence="2" id="KW-1133">Transmembrane helix</keyword>
<accession>A0A2I0QXB1</accession>
<name>A0A2I0QXB1_9BACI</name>
<dbReference type="Proteomes" id="UP000243524">
    <property type="component" value="Unassembled WGS sequence"/>
</dbReference>
<keyword evidence="2" id="KW-0472">Membrane</keyword>
<evidence type="ECO:0000256" key="2">
    <source>
        <dbReference type="SAM" id="Phobius"/>
    </source>
</evidence>